<keyword evidence="2" id="KW-1185">Reference proteome</keyword>
<proteinExistence type="predicted"/>
<comment type="caution">
    <text evidence="1">The sequence shown here is derived from an EMBL/GenBank/DDBJ whole genome shotgun (WGS) entry which is preliminary data.</text>
</comment>
<dbReference type="RefSeq" id="WP_034872943.1">
    <property type="nucleotide sequence ID" value="NZ_JOKG01000001.1"/>
</dbReference>
<dbReference type="EMBL" id="JOKG01000001">
    <property type="protein sequence ID" value="KEQ15650.1"/>
    <property type="molecule type" value="Genomic_DNA"/>
</dbReference>
<reference evidence="1 2" key="1">
    <citation type="submission" date="2014-06" db="EMBL/GenBank/DDBJ databases">
        <title>Whole Genome Sequences of Three Symbiotic Endozoicomonas Bacteria.</title>
        <authorList>
            <person name="Neave M.J."/>
            <person name="Apprill A."/>
            <person name="Voolstra C.R."/>
        </authorList>
    </citation>
    <scope>NUCLEOTIDE SEQUENCE [LARGE SCALE GENOMIC DNA]</scope>
    <source>
        <strain evidence="1 2">LMG 24815</strain>
    </source>
</reference>
<protein>
    <submittedName>
        <fullName evidence="1">Uncharacterized protein</fullName>
    </submittedName>
</protein>
<organism evidence="1 2">
    <name type="scientific">Endozoicomonas montiporae</name>
    <dbReference type="NCBI Taxonomy" id="1027273"/>
    <lineage>
        <taxon>Bacteria</taxon>
        <taxon>Pseudomonadati</taxon>
        <taxon>Pseudomonadota</taxon>
        <taxon>Gammaproteobacteria</taxon>
        <taxon>Oceanospirillales</taxon>
        <taxon>Endozoicomonadaceae</taxon>
        <taxon>Endozoicomonas</taxon>
    </lineage>
</organism>
<sequence length="59" mass="6696">MFAAIGTDEIKAAERDPELDSYQRDIAGLILAWHIKQNYMSREANPLKCAALLRVKVSY</sequence>
<accession>A0A081NB27</accession>
<name>A0A081NB27_9GAMM</name>
<evidence type="ECO:0000313" key="2">
    <source>
        <dbReference type="Proteomes" id="UP000028006"/>
    </source>
</evidence>
<dbReference type="AlphaFoldDB" id="A0A081NB27"/>
<gene>
    <name evidence="1" type="ORF">GZ77_03435</name>
</gene>
<evidence type="ECO:0000313" key="1">
    <source>
        <dbReference type="EMBL" id="KEQ15650.1"/>
    </source>
</evidence>
<dbReference type="Proteomes" id="UP000028006">
    <property type="component" value="Unassembled WGS sequence"/>
</dbReference>